<dbReference type="Proteomes" id="UP000199682">
    <property type="component" value="Unassembled WGS sequence"/>
</dbReference>
<dbReference type="GO" id="GO:0004803">
    <property type="term" value="F:transposase activity"/>
    <property type="evidence" value="ECO:0007669"/>
    <property type="project" value="InterPro"/>
</dbReference>
<organism evidence="2 3">
    <name type="scientific">Lentzea albidocapillata subsp. violacea</name>
    <dbReference type="NCBI Taxonomy" id="128104"/>
    <lineage>
        <taxon>Bacteria</taxon>
        <taxon>Bacillati</taxon>
        <taxon>Actinomycetota</taxon>
        <taxon>Actinomycetes</taxon>
        <taxon>Pseudonocardiales</taxon>
        <taxon>Pseudonocardiaceae</taxon>
        <taxon>Lentzea</taxon>
    </lineage>
</organism>
<dbReference type="InterPro" id="IPR003346">
    <property type="entry name" value="Transposase_20"/>
</dbReference>
<dbReference type="PANTHER" id="PTHR33055:SF16">
    <property type="entry name" value="TRANSPOSASE FOR INSERTION SEQUENCE ELEMENT IS1547"/>
    <property type="match status" value="1"/>
</dbReference>
<dbReference type="PANTHER" id="PTHR33055">
    <property type="entry name" value="TRANSPOSASE FOR INSERTION SEQUENCE ELEMENT IS1111A"/>
    <property type="match status" value="1"/>
</dbReference>
<evidence type="ECO:0000259" key="1">
    <source>
        <dbReference type="Pfam" id="PF02371"/>
    </source>
</evidence>
<dbReference type="GO" id="GO:0003677">
    <property type="term" value="F:DNA binding"/>
    <property type="evidence" value="ECO:0007669"/>
    <property type="project" value="InterPro"/>
</dbReference>
<dbReference type="InterPro" id="IPR047650">
    <property type="entry name" value="Transpos_IS110"/>
</dbReference>
<feature type="domain" description="Transposase IS116/IS110/IS902 C-terminal" evidence="1">
    <location>
        <begin position="2"/>
        <end position="71"/>
    </location>
</feature>
<dbReference type="RefSeq" id="WP_143027974.1">
    <property type="nucleotide sequence ID" value="NZ_FNET01000020.1"/>
</dbReference>
<dbReference type="Pfam" id="PF02371">
    <property type="entry name" value="Transposase_20"/>
    <property type="match status" value="1"/>
</dbReference>
<feature type="non-terminal residue" evidence="2">
    <location>
        <position position="1"/>
    </location>
</feature>
<sequence>QLLVTAGDNPERLHSEASFAKLCGVAPLPASSGRTDRHRLNKGGERQANRVLHIVAVVRLRYCPRTQAYLQRRTEQGLTKRDIIRCLKRYILREAHTAIMKDLALTA</sequence>
<proteinExistence type="predicted"/>
<reference evidence="3" key="1">
    <citation type="submission" date="2016-10" db="EMBL/GenBank/DDBJ databases">
        <authorList>
            <person name="Varghese N."/>
            <person name="Submissions S."/>
        </authorList>
    </citation>
    <scope>NUCLEOTIDE SEQUENCE [LARGE SCALE GENOMIC DNA]</scope>
    <source>
        <strain evidence="3">DSM 44796</strain>
    </source>
</reference>
<accession>A0A1G9SBY8</accession>
<evidence type="ECO:0000313" key="3">
    <source>
        <dbReference type="Proteomes" id="UP000199682"/>
    </source>
</evidence>
<name>A0A1G9SBY8_9PSEU</name>
<evidence type="ECO:0000313" key="2">
    <source>
        <dbReference type="EMBL" id="SDM32891.1"/>
    </source>
</evidence>
<dbReference type="EMBL" id="FNET01000020">
    <property type="protein sequence ID" value="SDM32891.1"/>
    <property type="molecule type" value="Genomic_DNA"/>
</dbReference>
<gene>
    <name evidence="2" type="ORF">SAMN04488074_1201</name>
</gene>
<dbReference type="AlphaFoldDB" id="A0A1G9SBY8"/>
<dbReference type="GO" id="GO:0006313">
    <property type="term" value="P:DNA transposition"/>
    <property type="evidence" value="ECO:0007669"/>
    <property type="project" value="InterPro"/>
</dbReference>
<protein>
    <submittedName>
        <fullName evidence="2">Transposase IS116/IS110/IS902 family protein</fullName>
    </submittedName>
</protein>